<dbReference type="AlphaFoldDB" id="A0A2H0UTB5"/>
<evidence type="ECO:0000256" key="2">
    <source>
        <dbReference type="ARBA" id="ARBA00008034"/>
    </source>
</evidence>
<evidence type="ECO:0000256" key="3">
    <source>
        <dbReference type="ARBA" id="ARBA00022692"/>
    </source>
</evidence>
<dbReference type="Pfam" id="PF00950">
    <property type="entry name" value="ABC-3"/>
    <property type="match status" value="1"/>
</dbReference>
<protein>
    <recommendedName>
        <fullName evidence="10">ABC transporter</fullName>
    </recommendedName>
</protein>
<feature type="transmembrane region" description="Helical" evidence="7">
    <location>
        <begin position="59"/>
        <end position="76"/>
    </location>
</feature>
<dbReference type="Gene3D" id="1.10.3470.10">
    <property type="entry name" value="ABC transporter involved in vitamin B12 uptake, BtuC"/>
    <property type="match status" value="1"/>
</dbReference>
<proteinExistence type="inferred from homology"/>
<name>A0A2H0UTB5_9BACT</name>
<keyword evidence="5 7" id="KW-0472">Membrane</keyword>
<evidence type="ECO:0000313" key="9">
    <source>
        <dbReference type="Proteomes" id="UP000231157"/>
    </source>
</evidence>
<dbReference type="SUPFAM" id="SSF81345">
    <property type="entry name" value="ABC transporter involved in vitamin B12 uptake, BtuC"/>
    <property type="match status" value="1"/>
</dbReference>
<evidence type="ECO:0008006" key="10">
    <source>
        <dbReference type="Google" id="ProtNLM"/>
    </source>
</evidence>
<dbReference type="GO" id="GO:0043190">
    <property type="term" value="C:ATP-binding cassette (ABC) transporter complex"/>
    <property type="evidence" value="ECO:0007669"/>
    <property type="project" value="InterPro"/>
</dbReference>
<feature type="transmembrane region" description="Helical" evidence="7">
    <location>
        <begin position="6"/>
        <end position="28"/>
    </location>
</feature>
<evidence type="ECO:0000256" key="1">
    <source>
        <dbReference type="ARBA" id="ARBA00004141"/>
    </source>
</evidence>
<dbReference type="InterPro" id="IPR001626">
    <property type="entry name" value="ABC_TroCD"/>
</dbReference>
<keyword evidence="3 6" id="KW-0812">Transmembrane</keyword>
<evidence type="ECO:0000256" key="6">
    <source>
        <dbReference type="RuleBase" id="RU003943"/>
    </source>
</evidence>
<evidence type="ECO:0000256" key="5">
    <source>
        <dbReference type="ARBA" id="ARBA00023136"/>
    </source>
</evidence>
<gene>
    <name evidence="8" type="ORF">COU07_04005</name>
</gene>
<evidence type="ECO:0000313" key="8">
    <source>
        <dbReference type="EMBL" id="PIR89025.1"/>
    </source>
</evidence>
<feature type="transmembrane region" description="Helical" evidence="7">
    <location>
        <begin position="240"/>
        <end position="256"/>
    </location>
</feature>
<evidence type="ECO:0000256" key="7">
    <source>
        <dbReference type="SAM" id="Phobius"/>
    </source>
</evidence>
<organism evidence="8 9">
    <name type="scientific">Candidatus Harrisonbacteria bacterium CG10_big_fil_rev_8_21_14_0_10_40_38</name>
    <dbReference type="NCBI Taxonomy" id="1974583"/>
    <lineage>
        <taxon>Bacteria</taxon>
        <taxon>Candidatus Harrisoniibacteriota</taxon>
    </lineage>
</organism>
<reference evidence="9" key="1">
    <citation type="submission" date="2017-09" db="EMBL/GenBank/DDBJ databases">
        <title>Depth-based differentiation of microbial function through sediment-hosted aquifers and enrichment of novel symbionts in the deep terrestrial subsurface.</title>
        <authorList>
            <person name="Probst A.J."/>
            <person name="Ladd B."/>
            <person name="Jarett J.K."/>
            <person name="Geller-Mcgrath D.E."/>
            <person name="Sieber C.M.K."/>
            <person name="Emerson J.B."/>
            <person name="Anantharaman K."/>
            <person name="Thomas B.C."/>
            <person name="Malmstrom R."/>
            <person name="Stieglmeier M."/>
            <person name="Klingl A."/>
            <person name="Woyke T."/>
            <person name="Ryan C.M."/>
            <person name="Banfield J.F."/>
        </authorList>
    </citation>
    <scope>NUCLEOTIDE SEQUENCE [LARGE SCALE GENOMIC DNA]</scope>
</reference>
<dbReference type="GO" id="GO:0055085">
    <property type="term" value="P:transmembrane transport"/>
    <property type="evidence" value="ECO:0007669"/>
    <property type="project" value="InterPro"/>
</dbReference>
<dbReference type="PANTHER" id="PTHR30477:SF13">
    <property type="entry name" value="IRON TRANSPORT SYSTEM MEMBRANE PROTEIN HI_0360-RELATED"/>
    <property type="match status" value="1"/>
</dbReference>
<dbReference type="GO" id="GO:0010043">
    <property type="term" value="P:response to zinc ion"/>
    <property type="evidence" value="ECO:0007669"/>
    <property type="project" value="TreeGrafter"/>
</dbReference>
<keyword evidence="6" id="KW-0813">Transport</keyword>
<feature type="transmembrane region" description="Helical" evidence="7">
    <location>
        <begin position="117"/>
        <end position="140"/>
    </location>
</feature>
<feature type="transmembrane region" description="Helical" evidence="7">
    <location>
        <begin position="88"/>
        <end position="105"/>
    </location>
</feature>
<dbReference type="InterPro" id="IPR037294">
    <property type="entry name" value="ABC_BtuC-like"/>
</dbReference>
<feature type="transmembrane region" description="Helical" evidence="7">
    <location>
        <begin position="212"/>
        <end position="233"/>
    </location>
</feature>
<comment type="subcellular location">
    <subcellularLocation>
        <location evidence="6">Cell membrane</location>
        <topology evidence="6">Multi-pass membrane protein</topology>
    </subcellularLocation>
    <subcellularLocation>
        <location evidence="1">Membrane</location>
        <topology evidence="1">Multi-pass membrane protein</topology>
    </subcellularLocation>
</comment>
<dbReference type="Proteomes" id="UP000231157">
    <property type="component" value="Unassembled WGS sequence"/>
</dbReference>
<dbReference type="EMBL" id="PFAZ01000009">
    <property type="protein sequence ID" value="PIR89025.1"/>
    <property type="molecule type" value="Genomic_DNA"/>
</dbReference>
<dbReference type="PANTHER" id="PTHR30477">
    <property type="entry name" value="ABC-TRANSPORTER METAL-BINDING PROTEIN"/>
    <property type="match status" value="1"/>
</dbReference>
<evidence type="ECO:0000256" key="4">
    <source>
        <dbReference type="ARBA" id="ARBA00022989"/>
    </source>
</evidence>
<comment type="caution">
    <text evidence="8">The sequence shown here is derived from an EMBL/GenBank/DDBJ whole genome shotgun (WGS) entry which is preliminary data.</text>
</comment>
<sequence length="257" mass="26877">MNDQVLQILSLGLMSLVAAASGLIGVFALTRRMTLAADAISHIALPGIGIALLLKIDPVIGAAVMLVAGAFVVWALEKKTKISTEAVIGILFTASLAIGSIIIPVEEDLLDALFGEAAIFNSLELALGIPLAIIIIFLVLKYKDKFTLSFISPDIARTSGLSVSKLDLLYLLLFVGTIVLGLKFLGALLMGSLIIVPAAVSRNIARSFSSDLLISLLVAVFSAFVGFVVAAHYGIATGPAIIMVAAGLFFVSVFFSE</sequence>
<keyword evidence="4 7" id="KW-1133">Transmembrane helix</keyword>
<comment type="similarity">
    <text evidence="2 6">Belongs to the ABC-3 integral membrane protein family.</text>
</comment>
<accession>A0A2H0UTB5</accession>
<feature type="transmembrane region" description="Helical" evidence="7">
    <location>
        <begin position="168"/>
        <end position="200"/>
    </location>
</feature>